<dbReference type="RefSeq" id="XP_060456861.1">
    <property type="nucleotide sequence ID" value="XM_060600249.1"/>
</dbReference>
<organism evidence="3 4">
    <name type="scientific">Cutaneotrichosporon cavernicola</name>
    <dbReference type="NCBI Taxonomy" id="279322"/>
    <lineage>
        <taxon>Eukaryota</taxon>
        <taxon>Fungi</taxon>
        <taxon>Dikarya</taxon>
        <taxon>Basidiomycota</taxon>
        <taxon>Agaricomycotina</taxon>
        <taxon>Tremellomycetes</taxon>
        <taxon>Trichosporonales</taxon>
        <taxon>Trichosporonaceae</taxon>
        <taxon>Cutaneotrichosporon</taxon>
    </lineage>
</organism>
<evidence type="ECO:0000256" key="1">
    <source>
        <dbReference type="SAM" id="MobiDB-lite"/>
    </source>
</evidence>
<dbReference type="EMBL" id="AP028215">
    <property type="protein sequence ID" value="BEI91596.1"/>
    <property type="molecule type" value="Genomic_DNA"/>
</dbReference>
<evidence type="ECO:0000313" key="3">
    <source>
        <dbReference type="EMBL" id="BEI91596.1"/>
    </source>
</evidence>
<keyword evidence="2" id="KW-1133">Transmembrane helix</keyword>
<feature type="transmembrane region" description="Helical" evidence="2">
    <location>
        <begin position="87"/>
        <end position="112"/>
    </location>
</feature>
<accession>A0AA48L427</accession>
<feature type="region of interest" description="Disordered" evidence="1">
    <location>
        <begin position="117"/>
        <end position="157"/>
    </location>
</feature>
<dbReference type="Proteomes" id="UP001233271">
    <property type="component" value="Chromosome 4"/>
</dbReference>
<evidence type="ECO:0000313" key="4">
    <source>
        <dbReference type="Proteomes" id="UP001233271"/>
    </source>
</evidence>
<protein>
    <recommendedName>
        <fullName evidence="5">Thioredoxin-like fold domain-containing protein</fullName>
    </recommendedName>
</protein>
<keyword evidence="2" id="KW-0812">Transmembrane</keyword>
<dbReference type="GeneID" id="85495466"/>
<keyword evidence="2" id="KW-0472">Membrane</keyword>
<sequence length="319" mass="35016">MASPIHNILFSPPPSPPSEIETGDYSHFNTIMTSLGPRSKSPLSRQHHDVDIEAGERVSKSFTQRNPILAKMRLVVQRFTPNLPAPILRLFAFVAFLFIFASFVTSVILPALSPLPQTRGPSPIAKKPQWTPKAYVPPQEDAHPIAAPNPRAFRPDPHPLPSTHELLALQTFILESPANNLRDVDATQPLDAAHLLGTHAARRLGNSGSSREKKWLKELSDQHSHTVVLWYSSISTPHSVLEGISARHGEGRRPTLISTIQRKDGETIEGILSRLGHDLSAAPVLVLGGEVFDATEEGMKVMRESGDLAERLAQIGWTS</sequence>
<reference evidence="3" key="1">
    <citation type="journal article" date="2023" name="BMC Genomics">
        <title>Chromosome-level genome assemblies of Cutaneotrichosporon spp. (Trichosporonales, Basidiomycota) reveal imbalanced evolution between nucleotide sequences and chromosome synteny.</title>
        <authorList>
            <person name="Kobayashi Y."/>
            <person name="Kayamori A."/>
            <person name="Aoki K."/>
            <person name="Shiwa Y."/>
            <person name="Matsutani M."/>
            <person name="Fujita N."/>
            <person name="Sugita T."/>
            <person name="Iwasaki W."/>
            <person name="Tanaka N."/>
            <person name="Takashima M."/>
        </authorList>
    </citation>
    <scope>NUCLEOTIDE SEQUENCE</scope>
    <source>
        <strain evidence="3">HIS019</strain>
    </source>
</reference>
<proteinExistence type="predicted"/>
<dbReference type="AlphaFoldDB" id="A0AA48L427"/>
<name>A0AA48L427_9TREE</name>
<evidence type="ECO:0000256" key="2">
    <source>
        <dbReference type="SAM" id="Phobius"/>
    </source>
</evidence>
<evidence type="ECO:0008006" key="5">
    <source>
        <dbReference type="Google" id="ProtNLM"/>
    </source>
</evidence>
<dbReference type="KEGG" id="ccac:CcaHIS019_0404160"/>
<gene>
    <name evidence="3" type="ORF">CcaverHIS019_0404160</name>
</gene>
<keyword evidence="4" id="KW-1185">Reference proteome</keyword>